<name>A0A1I4QRE2_9BACI</name>
<sequence>RLRRILFLAIRPLVAHNDTFHALHEELTKRSDRPLKKTQSLVALCGKLLKVLFVMGQRECAFDGAKLLRDRRRSQAQAA</sequence>
<accession>A0A1I4QRE2</accession>
<dbReference type="AlphaFoldDB" id="A0A1I4QRE2"/>
<feature type="non-terminal residue" evidence="1">
    <location>
        <position position="1"/>
    </location>
</feature>
<organism evidence="1 2">
    <name type="scientific">Salibacterium qingdaonense</name>
    <dbReference type="NCBI Taxonomy" id="266892"/>
    <lineage>
        <taxon>Bacteria</taxon>
        <taxon>Bacillati</taxon>
        <taxon>Bacillota</taxon>
        <taxon>Bacilli</taxon>
        <taxon>Bacillales</taxon>
        <taxon>Bacillaceae</taxon>
    </lineage>
</organism>
<proteinExistence type="predicted"/>
<keyword evidence="2" id="KW-1185">Reference proteome</keyword>
<dbReference type="Proteomes" id="UP000199668">
    <property type="component" value="Unassembled WGS sequence"/>
</dbReference>
<dbReference type="STRING" id="266892.SAMN04488054_14710"/>
<evidence type="ECO:0000313" key="1">
    <source>
        <dbReference type="EMBL" id="SFM42295.1"/>
    </source>
</evidence>
<dbReference type="EMBL" id="FOTY01000047">
    <property type="protein sequence ID" value="SFM42295.1"/>
    <property type="molecule type" value="Genomic_DNA"/>
</dbReference>
<protein>
    <submittedName>
        <fullName evidence="1">Transposase</fullName>
    </submittedName>
</protein>
<reference evidence="1 2" key="1">
    <citation type="submission" date="2016-10" db="EMBL/GenBank/DDBJ databases">
        <authorList>
            <person name="de Groot N.N."/>
        </authorList>
    </citation>
    <scope>NUCLEOTIDE SEQUENCE [LARGE SCALE GENOMIC DNA]</scope>
    <source>
        <strain evidence="1 2">CGMCC 1.6134</strain>
    </source>
</reference>
<evidence type="ECO:0000313" key="2">
    <source>
        <dbReference type="Proteomes" id="UP000199668"/>
    </source>
</evidence>
<gene>
    <name evidence="1" type="ORF">SAMN04488054_14710</name>
</gene>